<dbReference type="PATRIC" id="fig|1423729.3.peg.1544"/>
<feature type="DNA-binding region" description="H-T-H motif" evidence="2">
    <location>
        <begin position="34"/>
        <end position="53"/>
    </location>
</feature>
<dbReference type="STRING" id="1423729.FC80_GL001522"/>
<dbReference type="Proteomes" id="UP000051131">
    <property type="component" value="Unassembled WGS sequence"/>
</dbReference>
<evidence type="ECO:0000313" key="5">
    <source>
        <dbReference type="Proteomes" id="UP000051131"/>
    </source>
</evidence>
<name>A0A0R2CNW5_9LACO</name>
<dbReference type="EMBL" id="AYZE01000016">
    <property type="protein sequence ID" value="KRM90185.1"/>
    <property type="molecule type" value="Genomic_DNA"/>
</dbReference>
<dbReference type="OrthoDB" id="9812484at2"/>
<dbReference type="InterPro" id="IPR009057">
    <property type="entry name" value="Homeodomain-like_sf"/>
</dbReference>
<comment type="caution">
    <text evidence="4">The sequence shown here is derived from an EMBL/GenBank/DDBJ whole genome shotgun (WGS) entry which is preliminary data.</text>
</comment>
<organism evidence="4 5">
    <name type="scientific">Liquorilactobacillus cacaonum DSM 21116</name>
    <dbReference type="NCBI Taxonomy" id="1423729"/>
    <lineage>
        <taxon>Bacteria</taxon>
        <taxon>Bacillati</taxon>
        <taxon>Bacillota</taxon>
        <taxon>Bacilli</taxon>
        <taxon>Lactobacillales</taxon>
        <taxon>Lactobacillaceae</taxon>
        <taxon>Liquorilactobacillus</taxon>
    </lineage>
</organism>
<keyword evidence="5" id="KW-1185">Reference proteome</keyword>
<evidence type="ECO:0000313" key="4">
    <source>
        <dbReference type="EMBL" id="KRM90185.1"/>
    </source>
</evidence>
<gene>
    <name evidence="4" type="ORF">FC80_GL001522</name>
</gene>
<dbReference type="Gene3D" id="1.10.357.10">
    <property type="entry name" value="Tetracycline Repressor, domain 2"/>
    <property type="match status" value="1"/>
</dbReference>
<evidence type="ECO:0000259" key="3">
    <source>
        <dbReference type="PROSITE" id="PS50977"/>
    </source>
</evidence>
<dbReference type="SUPFAM" id="SSF46689">
    <property type="entry name" value="Homeodomain-like"/>
    <property type="match status" value="1"/>
</dbReference>
<sequence length="172" mass="20105">MVLKTFENLSAEKKKRIFQALLNEFGEYPLEQAQVARIIKEVAISRGSFYKYFTDINDAYWYVYKVVLSEVHAPILNEKITTCSYVKTVREFVEQTTASAYFEYIRMHLCVNESSLGKENKNKFTKKPSSYSEWAVMILAHEVIKQILLYPNMKDQLIGYLDESVQKLMKEG</sequence>
<protein>
    <submittedName>
        <fullName evidence="4">Transcriptional regulator</fullName>
    </submittedName>
</protein>
<keyword evidence="1 2" id="KW-0238">DNA-binding</keyword>
<evidence type="ECO:0000256" key="2">
    <source>
        <dbReference type="PROSITE-ProRule" id="PRU00335"/>
    </source>
</evidence>
<accession>A0A0R2CNW5</accession>
<dbReference type="AlphaFoldDB" id="A0A0R2CNW5"/>
<evidence type="ECO:0000256" key="1">
    <source>
        <dbReference type="ARBA" id="ARBA00023125"/>
    </source>
</evidence>
<dbReference type="RefSeq" id="WP_057829733.1">
    <property type="nucleotide sequence ID" value="NZ_AYZE01000016.1"/>
</dbReference>
<dbReference type="InterPro" id="IPR001647">
    <property type="entry name" value="HTH_TetR"/>
</dbReference>
<feature type="domain" description="HTH tetR-type" evidence="3">
    <location>
        <begin position="11"/>
        <end position="71"/>
    </location>
</feature>
<proteinExistence type="predicted"/>
<reference evidence="4 5" key="1">
    <citation type="journal article" date="2015" name="Genome Announc.">
        <title>Expanding the biotechnology potential of lactobacilli through comparative genomics of 213 strains and associated genera.</title>
        <authorList>
            <person name="Sun Z."/>
            <person name="Harris H.M."/>
            <person name="McCann A."/>
            <person name="Guo C."/>
            <person name="Argimon S."/>
            <person name="Zhang W."/>
            <person name="Yang X."/>
            <person name="Jeffery I.B."/>
            <person name="Cooney J.C."/>
            <person name="Kagawa T.F."/>
            <person name="Liu W."/>
            <person name="Song Y."/>
            <person name="Salvetti E."/>
            <person name="Wrobel A."/>
            <person name="Rasinkangas P."/>
            <person name="Parkhill J."/>
            <person name="Rea M.C."/>
            <person name="O'Sullivan O."/>
            <person name="Ritari J."/>
            <person name="Douillard F.P."/>
            <person name="Paul Ross R."/>
            <person name="Yang R."/>
            <person name="Briner A.E."/>
            <person name="Felis G.E."/>
            <person name="de Vos W.M."/>
            <person name="Barrangou R."/>
            <person name="Klaenhammer T.R."/>
            <person name="Caufield P.W."/>
            <person name="Cui Y."/>
            <person name="Zhang H."/>
            <person name="O'Toole P.W."/>
        </authorList>
    </citation>
    <scope>NUCLEOTIDE SEQUENCE [LARGE SCALE GENOMIC DNA]</scope>
    <source>
        <strain evidence="4 5">DSM 21116</strain>
    </source>
</reference>
<dbReference type="GO" id="GO:0003677">
    <property type="term" value="F:DNA binding"/>
    <property type="evidence" value="ECO:0007669"/>
    <property type="project" value="UniProtKB-UniRule"/>
</dbReference>
<dbReference type="Pfam" id="PF00440">
    <property type="entry name" value="TetR_N"/>
    <property type="match status" value="1"/>
</dbReference>
<dbReference type="PROSITE" id="PS50977">
    <property type="entry name" value="HTH_TETR_2"/>
    <property type="match status" value="1"/>
</dbReference>